<keyword evidence="1" id="KW-0812">Transmembrane</keyword>
<evidence type="ECO:0000256" key="1">
    <source>
        <dbReference type="SAM" id="Phobius"/>
    </source>
</evidence>
<dbReference type="Proteomes" id="UP001589645">
    <property type="component" value="Unassembled WGS sequence"/>
</dbReference>
<gene>
    <name evidence="2" type="ORF">ACFFUV_15695</name>
</gene>
<evidence type="ECO:0000313" key="3">
    <source>
        <dbReference type="Proteomes" id="UP001589645"/>
    </source>
</evidence>
<sequence length="83" mass="9592">MGHSEQAQRRFRIWLMVGWTLNQVQGDDLFVGGDDGVFVGRVMAFFGDGMTMFLCLVAVHDSTSLIRHSEQAQRRFRIWLMVE</sequence>
<feature type="transmembrane region" description="Helical" evidence="1">
    <location>
        <begin position="36"/>
        <end position="59"/>
    </location>
</feature>
<keyword evidence="1" id="KW-0472">Membrane</keyword>
<keyword evidence="1" id="KW-1133">Transmembrane helix</keyword>
<reference evidence="2 3" key="1">
    <citation type="submission" date="2024-09" db="EMBL/GenBank/DDBJ databases">
        <authorList>
            <person name="Sun Q."/>
            <person name="Mori K."/>
        </authorList>
    </citation>
    <scope>NUCLEOTIDE SEQUENCE [LARGE SCALE GENOMIC DNA]</scope>
    <source>
        <strain evidence="2 3">CECT 8064</strain>
    </source>
</reference>
<name>A0ABV5HQA1_9VIBR</name>
<protein>
    <submittedName>
        <fullName evidence="2">Uncharacterized protein</fullName>
    </submittedName>
</protein>
<dbReference type="RefSeq" id="WP_390194527.1">
    <property type="nucleotide sequence ID" value="NZ_JBHMEP010000005.1"/>
</dbReference>
<comment type="caution">
    <text evidence="2">The sequence shown here is derived from an EMBL/GenBank/DDBJ whole genome shotgun (WGS) entry which is preliminary data.</text>
</comment>
<keyword evidence="3" id="KW-1185">Reference proteome</keyword>
<evidence type="ECO:0000313" key="2">
    <source>
        <dbReference type="EMBL" id="MFB9136415.1"/>
    </source>
</evidence>
<organism evidence="2 3">
    <name type="scientific">Vibrio olivae</name>
    <dbReference type="NCBI Taxonomy" id="1243002"/>
    <lineage>
        <taxon>Bacteria</taxon>
        <taxon>Pseudomonadati</taxon>
        <taxon>Pseudomonadota</taxon>
        <taxon>Gammaproteobacteria</taxon>
        <taxon>Vibrionales</taxon>
        <taxon>Vibrionaceae</taxon>
        <taxon>Vibrio</taxon>
    </lineage>
</organism>
<dbReference type="EMBL" id="JBHMEP010000005">
    <property type="protein sequence ID" value="MFB9136415.1"/>
    <property type="molecule type" value="Genomic_DNA"/>
</dbReference>
<proteinExistence type="predicted"/>
<accession>A0ABV5HQA1</accession>